<dbReference type="InterPro" id="IPR002885">
    <property type="entry name" value="PPR_rpt"/>
</dbReference>
<dbReference type="PANTHER" id="PTHR47936">
    <property type="entry name" value="PPR_LONG DOMAIN-CONTAINING PROTEIN"/>
    <property type="match status" value="1"/>
</dbReference>
<dbReference type="Pfam" id="PF01535">
    <property type="entry name" value="PPR"/>
    <property type="match status" value="2"/>
</dbReference>
<feature type="compositionally biased region" description="Basic and acidic residues" evidence="4">
    <location>
        <begin position="807"/>
        <end position="816"/>
    </location>
</feature>
<comment type="caution">
    <text evidence="5">The sequence shown here is derived from an EMBL/GenBank/DDBJ whole genome shotgun (WGS) entry which is preliminary data.</text>
</comment>
<evidence type="ECO:0000313" key="6">
    <source>
        <dbReference type="Proteomes" id="UP001642464"/>
    </source>
</evidence>
<feature type="region of interest" description="Disordered" evidence="4">
    <location>
        <begin position="779"/>
        <end position="841"/>
    </location>
</feature>
<evidence type="ECO:0000313" key="5">
    <source>
        <dbReference type="EMBL" id="CAK9020937.1"/>
    </source>
</evidence>
<keyword evidence="6" id="KW-1185">Reference proteome</keyword>
<proteinExistence type="predicted"/>
<evidence type="ECO:0000256" key="3">
    <source>
        <dbReference type="SAM" id="Coils"/>
    </source>
</evidence>
<dbReference type="Gene3D" id="1.25.40.10">
    <property type="entry name" value="Tetratricopeptide repeat domain"/>
    <property type="match status" value="4"/>
</dbReference>
<feature type="coiled-coil region" evidence="3">
    <location>
        <begin position="899"/>
        <end position="947"/>
    </location>
</feature>
<name>A0ABP0K2D6_9DINO</name>
<keyword evidence="3" id="KW-0175">Coiled coil</keyword>
<sequence length="951" mass="105586">MEPGAGVFIARRNALRYSLRCGLQVILVGLCSANMFSTGHFGAAYNGIYSSKVARSLMKTRRGTKTSPQRRAPERRSTTDRERKKDERAQVDGQRGSQSQSARRAFLLKRLSDPKLKTSELQSVATELVPLLRDPRDFTRLVSLLASRRQPDLMLQAIERMDREFGPSVITYSSAIHGLSKSSSWQTAIGLLRQLEDRAAEVGGAGPNLITYNSAISTLARARRWTSALELFNECVSKETPTESTYSAAMTCCRGAEQWETALHLNEDMLGRGLRGNLLTWTSLIQALERYAPVLAVRAYGRMKRAGFQADEQVHDAVLRACAAAGLWKRAIFILNKIIEARQVPSATAYSNAVAACGRRAGPTALRLFEEMKSRDLTPTPSAYVGVMDALAQQERWDSVLGVFEDLKATPGVGRIPYAAYAFAMEALEQQRSEDDSRTRQRGMASKQLKLFDEMCKSHKYQPSGLCHNLAAKAHADRYEAVQSIEIIQQIVSMGFAASGATCEETLKVRAFSRDGEVTREQAQMLYEVGIKGYITENQTALAERMLERMKEEELPVEQELYRFLVTESNSATAVTHAFEQLDAVGTDPTAGTAAMKAYVELAQWERSLGIFQELQASGALALKGQSLGTLERVGLAALSACSAGGGWKQAFEVLEQLRCRGLVPSAALYEEALRAAHFGAAPRGLVRSLLLKMMASGKQPSQEALRAGQLESKLDQVQEMQRSGFTPDEALVKAAIAEAKQLGDREAARELSLQLRSTKTGVQDVLPLGCPFGHFRMMEEKNSQRRAPKKARRKLAPQRRPQRARPRSERGELREPPQPSEEPEVEWEEAEEAEEPPASWEERVHDLATTLQNQNEALGVEKGHVHSIKASNNSSTGGMQSQLNDVKRYFGADIQRMLQEFQVQSNLQQAENVRLQQQVTSLKGEKTSVHQQIIAMQRRIEELEEELGHE</sequence>
<accession>A0ABP0K2D6</accession>
<gene>
    <name evidence="5" type="ORF">SCF082_LOCUS15118</name>
</gene>
<reference evidence="5 6" key="1">
    <citation type="submission" date="2024-02" db="EMBL/GenBank/DDBJ databases">
        <authorList>
            <person name="Chen Y."/>
            <person name="Shah S."/>
            <person name="Dougan E. K."/>
            <person name="Thang M."/>
            <person name="Chan C."/>
        </authorList>
    </citation>
    <scope>NUCLEOTIDE SEQUENCE [LARGE SCALE GENOMIC DNA]</scope>
</reference>
<evidence type="ECO:0000256" key="4">
    <source>
        <dbReference type="SAM" id="MobiDB-lite"/>
    </source>
</evidence>
<feature type="compositionally biased region" description="Acidic residues" evidence="4">
    <location>
        <begin position="822"/>
        <end position="836"/>
    </location>
</feature>
<feature type="compositionally biased region" description="Basic and acidic residues" evidence="4">
    <location>
        <begin position="71"/>
        <end position="90"/>
    </location>
</feature>
<evidence type="ECO:0000256" key="2">
    <source>
        <dbReference type="PROSITE-ProRule" id="PRU00708"/>
    </source>
</evidence>
<organism evidence="5 6">
    <name type="scientific">Durusdinium trenchii</name>
    <dbReference type="NCBI Taxonomy" id="1381693"/>
    <lineage>
        <taxon>Eukaryota</taxon>
        <taxon>Sar</taxon>
        <taxon>Alveolata</taxon>
        <taxon>Dinophyceae</taxon>
        <taxon>Suessiales</taxon>
        <taxon>Symbiodiniaceae</taxon>
        <taxon>Durusdinium</taxon>
    </lineage>
</organism>
<protein>
    <submittedName>
        <fullName evidence="5">Pentatricopeptide repeat-containing protein At1g63400</fullName>
    </submittedName>
</protein>
<dbReference type="PROSITE" id="PS51375">
    <property type="entry name" value="PPR"/>
    <property type="match status" value="1"/>
</dbReference>
<evidence type="ECO:0000256" key="1">
    <source>
        <dbReference type="ARBA" id="ARBA00022737"/>
    </source>
</evidence>
<feature type="repeat" description="PPR" evidence="2">
    <location>
        <begin position="208"/>
        <end position="242"/>
    </location>
</feature>
<dbReference type="InterPro" id="IPR011990">
    <property type="entry name" value="TPR-like_helical_dom_sf"/>
</dbReference>
<dbReference type="NCBIfam" id="TIGR00756">
    <property type="entry name" value="PPR"/>
    <property type="match status" value="1"/>
</dbReference>
<dbReference type="Proteomes" id="UP001642464">
    <property type="component" value="Unassembled WGS sequence"/>
</dbReference>
<dbReference type="PANTHER" id="PTHR47936:SF1">
    <property type="entry name" value="PENTATRICOPEPTIDE REPEAT-CONTAINING PROTEIN GUN1, CHLOROPLASTIC"/>
    <property type="match status" value="1"/>
</dbReference>
<dbReference type="EMBL" id="CAXAMM010009635">
    <property type="protein sequence ID" value="CAK9020937.1"/>
    <property type="molecule type" value="Genomic_DNA"/>
</dbReference>
<feature type="region of interest" description="Disordered" evidence="4">
    <location>
        <begin position="59"/>
        <end position="102"/>
    </location>
</feature>
<feature type="compositionally biased region" description="Basic residues" evidence="4">
    <location>
        <begin position="785"/>
        <end position="806"/>
    </location>
</feature>
<keyword evidence="1" id="KW-0677">Repeat</keyword>